<evidence type="ECO:0000256" key="3">
    <source>
        <dbReference type="SAM" id="Phobius"/>
    </source>
</evidence>
<evidence type="ECO:0000256" key="2">
    <source>
        <dbReference type="ARBA" id="ARBA00023237"/>
    </source>
</evidence>
<reference evidence="5" key="1">
    <citation type="journal article" date="2019" name="Int. J. Syst. Evol. Microbiol.">
        <title>The Global Catalogue of Microorganisms (GCM) 10K type strain sequencing project: providing services to taxonomists for standard genome sequencing and annotation.</title>
        <authorList>
            <consortium name="The Broad Institute Genomics Platform"/>
            <consortium name="The Broad Institute Genome Sequencing Center for Infectious Disease"/>
            <person name="Wu L."/>
            <person name="Ma J."/>
        </authorList>
    </citation>
    <scope>NUCLEOTIDE SEQUENCE [LARGE SCALE GENOMIC DNA]</scope>
    <source>
        <strain evidence="5">CGMCC 1.15053</strain>
    </source>
</reference>
<keyword evidence="3" id="KW-0472">Membrane</keyword>
<comment type="caution">
    <text evidence="4">The sequence shown here is derived from an EMBL/GenBank/DDBJ whole genome shotgun (WGS) entry which is preliminary data.</text>
</comment>
<evidence type="ECO:0000313" key="4">
    <source>
        <dbReference type="EMBL" id="MFC5849173.1"/>
    </source>
</evidence>
<comment type="subcellular location">
    <subcellularLocation>
        <location evidence="1">Cell outer membrane</location>
    </subcellularLocation>
</comment>
<name>A0ABW1DKB6_9DEIO</name>
<evidence type="ECO:0000313" key="5">
    <source>
        <dbReference type="Proteomes" id="UP001595979"/>
    </source>
</evidence>
<dbReference type="EMBL" id="JBHSOH010000015">
    <property type="protein sequence ID" value="MFC5849173.1"/>
    <property type="molecule type" value="Genomic_DNA"/>
</dbReference>
<dbReference type="PROSITE" id="PS00409">
    <property type="entry name" value="PROKAR_NTER_METHYL"/>
    <property type="match status" value="1"/>
</dbReference>
<keyword evidence="3" id="KW-0812">Transmembrane</keyword>
<dbReference type="RefSeq" id="WP_380049987.1">
    <property type="nucleotide sequence ID" value="NZ_JBHSOH010000015.1"/>
</dbReference>
<dbReference type="InterPro" id="IPR012902">
    <property type="entry name" value="N_methyl_site"/>
</dbReference>
<protein>
    <submittedName>
        <fullName evidence="4">Type II secretion system protein</fullName>
    </submittedName>
</protein>
<keyword evidence="5" id="KW-1185">Reference proteome</keyword>
<dbReference type="Proteomes" id="UP001595979">
    <property type="component" value="Unassembled WGS sequence"/>
</dbReference>
<sequence>MNASGYTLIEILIVLGILALVMALVVSRLSHPSDPVAPFAAGLVSYLNSVSADASSREQGACIRLQDGQVITTPALAPAPLTLPQGVTLDLGEICYDRTGRVATAQRLTVASEDGVTTAAVLIEPGYGNARLAAN</sequence>
<keyword evidence="3" id="KW-1133">Transmembrane helix</keyword>
<proteinExistence type="predicted"/>
<keyword evidence="2" id="KW-0998">Cell outer membrane</keyword>
<feature type="transmembrane region" description="Helical" evidence="3">
    <location>
        <begin position="6"/>
        <end position="26"/>
    </location>
</feature>
<gene>
    <name evidence="4" type="ORF">ACFPQ6_12725</name>
</gene>
<accession>A0ABW1DKB6</accession>
<organism evidence="4 5">
    <name type="scientific">Deinococcus petrolearius</name>
    <dbReference type="NCBI Taxonomy" id="1751295"/>
    <lineage>
        <taxon>Bacteria</taxon>
        <taxon>Thermotogati</taxon>
        <taxon>Deinococcota</taxon>
        <taxon>Deinococci</taxon>
        <taxon>Deinococcales</taxon>
        <taxon>Deinococcaceae</taxon>
        <taxon>Deinococcus</taxon>
    </lineage>
</organism>
<evidence type="ECO:0000256" key="1">
    <source>
        <dbReference type="ARBA" id="ARBA00004442"/>
    </source>
</evidence>
<dbReference type="NCBIfam" id="TIGR02532">
    <property type="entry name" value="IV_pilin_GFxxxE"/>
    <property type="match status" value="1"/>
</dbReference>
<dbReference type="Pfam" id="PF07963">
    <property type="entry name" value="N_methyl"/>
    <property type="match status" value="1"/>
</dbReference>